<proteinExistence type="predicted"/>
<keyword evidence="2" id="KW-1185">Reference proteome</keyword>
<name>A0ACC3K9U6_EUCGR</name>
<reference evidence="1 2" key="1">
    <citation type="journal article" date="2014" name="Nature">
        <title>The genome of Eucalyptus grandis.</title>
        <authorList>
            <person name="Myburg A.A."/>
            <person name="Grattapaglia D."/>
            <person name="Tuskan G.A."/>
            <person name="Hellsten U."/>
            <person name="Hayes R.D."/>
            <person name="Grimwood J."/>
            <person name="Jenkins J."/>
            <person name="Lindquist E."/>
            <person name="Tice H."/>
            <person name="Bauer D."/>
            <person name="Goodstein D.M."/>
            <person name="Dubchak I."/>
            <person name="Poliakov A."/>
            <person name="Mizrachi E."/>
            <person name="Kullan A.R."/>
            <person name="Hussey S.G."/>
            <person name="Pinard D."/>
            <person name="van der Merwe K."/>
            <person name="Singh P."/>
            <person name="van Jaarsveld I."/>
            <person name="Silva-Junior O.B."/>
            <person name="Togawa R.C."/>
            <person name="Pappas M.R."/>
            <person name="Faria D.A."/>
            <person name="Sansaloni C.P."/>
            <person name="Petroli C.D."/>
            <person name="Yang X."/>
            <person name="Ranjan P."/>
            <person name="Tschaplinski T.J."/>
            <person name="Ye C.Y."/>
            <person name="Li T."/>
            <person name="Sterck L."/>
            <person name="Vanneste K."/>
            <person name="Murat F."/>
            <person name="Soler M."/>
            <person name="Clemente H.S."/>
            <person name="Saidi N."/>
            <person name="Cassan-Wang H."/>
            <person name="Dunand C."/>
            <person name="Hefer C.A."/>
            <person name="Bornberg-Bauer E."/>
            <person name="Kersting A.R."/>
            <person name="Vining K."/>
            <person name="Amarasinghe V."/>
            <person name="Ranik M."/>
            <person name="Naithani S."/>
            <person name="Elser J."/>
            <person name="Boyd A.E."/>
            <person name="Liston A."/>
            <person name="Spatafora J.W."/>
            <person name="Dharmwardhana P."/>
            <person name="Raja R."/>
            <person name="Sullivan C."/>
            <person name="Romanel E."/>
            <person name="Alves-Ferreira M."/>
            <person name="Kulheim C."/>
            <person name="Foley W."/>
            <person name="Carocha V."/>
            <person name="Paiva J."/>
            <person name="Kudrna D."/>
            <person name="Brommonschenkel S.H."/>
            <person name="Pasquali G."/>
            <person name="Byrne M."/>
            <person name="Rigault P."/>
            <person name="Tibbits J."/>
            <person name="Spokevicius A."/>
            <person name="Jones R.C."/>
            <person name="Steane D.A."/>
            <person name="Vaillancourt R.E."/>
            <person name="Potts B.M."/>
            <person name="Joubert F."/>
            <person name="Barry K."/>
            <person name="Pappas G.J."/>
            <person name="Strauss S.H."/>
            <person name="Jaiswal P."/>
            <person name="Grima-Pettenati J."/>
            <person name="Salse J."/>
            <person name="Van de Peer Y."/>
            <person name="Rokhsar D.S."/>
            <person name="Schmutz J."/>
        </authorList>
    </citation>
    <scope>NUCLEOTIDE SEQUENCE [LARGE SCALE GENOMIC DNA]</scope>
    <source>
        <strain evidence="2">cv. BRASUZ1</strain>
        <tissue evidence="1">Leaf extractions</tissue>
    </source>
</reference>
<organism evidence="1 2">
    <name type="scientific">Eucalyptus grandis</name>
    <name type="common">Flooded gum</name>
    <dbReference type="NCBI Taxonomy" id="71139"/>
    <lineage>
        <taxon>Eukaryota</taxon>
        <taxon>Viridiplantae</taxon>
        <taxon>Streptophyta</taxon>
        <taxon>Embryophyta</taxon>
        <taxon>Tracheophyta</taxon>
        <taxon>Spermatophyta</taxon>
        <taxon>Magnoliopsida</taxon>
        <taxon>eudicotyledons</taxon>
        <taxon>Gunneridae</taxon>
        <taxon>Pentapetalae</taxon>
        <taxon>rosids</taxon>
        <taxon>malvids</taxon>
        <taxon>Myrtales</taxon>
        <taxon>Myrtaceae</taxon>
        <taxon>Myrtoideae</taxon>
        <taxon>Eucalypteae</taxon>
        <taxon>Eucalyptus</taxon>
    </lineage>
</organism>
<accession>A0ACC3K9U6</accession>
<dbReference type="EMBL" id="CM064441">
    <property type="protein sequence ID" value="KAK3422741.1"/>
    <property type="molecule type" value="Genomic_DNA"/>
</dbReference>
<protein>
    <submittedName>
        <fullName evidence="1">Uncharacterized protein</fullName>
    </submittedName>
</protein>
<evidence type="ECO:0000313" key="2">
    <source>
        <dbReference type="Proteomes" id="UP000030711"/>
    </source>
</evidence>
<sequence>MLEQGTVVVHTSHVDWPLGDVVKEWWNGSVEFIDPSSFSGRYNVNSIPFLSPYLQLAARSSTSPSTALTSRRGAKARAFSLLNRCPPSQIHRSSNQRFRESFFGIAGMKGGRKNLKWAAEEREVTLQDGQNIVQAVSHRGSNLVEVMDAQGSKLLALIPAKIQKKYWIGRGTFVVVDDSGKEKALESGSKVGCIVSRVLFYEQVRELKKSPDWPEAFKSSMDSSSEKVLAVNNSSKQKNDPDSNDGDNNNDDEEDEEEEEEEDGLPPLEPNTNRVGPVELQHEKSDSDSGSNSDSDS</sequence>
<evidence type="ECO:0000313" key="1">
    <source>
        <dbReference type="EMBL" id="KAK3422741.1"/>
    </source>
</evidence>
<comment type="caution">
    <text evidence="1">The sequence shown here is derived from an EMBL/GenBank/DDBJ whole genome shotgun (WGS) entry which is preliminary data.</text>
</comment>
<gene>
    <name evidence="1" type="ORF">EUGRSUZ_G03147</name>
</gene>
<dbReference type="Proteomes" id="UP000030711">
    <property type="component" value="Chromosome 7"/>
</dbReference>